<dbReference type="InterPro" id="IPR002491">
    <property type="entry name" value="ABC_transptr_periplasmic_BD"/>
</dbReference>
<keyword evidence="4" id="KW-1185">Reference proteome</keyword>
<dbReference type="InterPro" id="IPR050902">
    <property type="entry name" value="ABC_Transporter_SBP"/>
</dbReference>
<protein>
    <submittedName>
        <fullName evidence="3">Helical backbone metal receptor</fullName>
    </submittedName>
</protein>
<evidence type="ECO:0000313" key="4">
    <source>
        <dbReference type="Proteomes" id="UP001139462"/>
    </source>
</evidence>
<dbReference type="PANTHER" id="PTHR30535">
    <property type="entry name" value="VITAMIN B12-BINDING PROTEIN"/>
    <property type="match status" value="1"/>
</dbReference>
<feature type="domain" description="Fe/B12 periplasmic-binding" evidence="2">
    <location>
        <begin position="19"/>
        <end position="259"/>
    </location>
</feature>
<comment type="caution">
    <text evidence="3">The sequence shown here is derived from an EMBL/GenBank/DDBJ whole genome shotgun (WGS) entry which is preliminary data.</text>
</comment>
<dbReference type="Pfam" id="PF01497">
    <property type="entry name" value="Peripla_BP_2"/>
    <property type="match status" value="1"/>
</dbReference>
<dbReference type="EMBL" id="JAIRBB010000004">
    <property type="protein sequence ID" value="MCG2430854.1"/>
    <property type="molecule type" value="Genomic_DNA"/>
</dbReference>
<dbReference type="InterPro" id="IPR054828">
    <property type="entry name" value="Vit_B12_bind_prot"/>
</dbReference>
<evidence type="ECO:0000313" key="3">
    <source>
        <dbReference type="EMBL" id="MCG2430854.1"/>
    </source>
</evidence>
<proteinExistence type="predicted"/>
<evidence type="ECO:0000256" key="1">
    <source>
        <dbReference type="ARBA" id="ARBA00022729"/>
    </source>
</evidence>
<accession>A0A9X1R4F0</accession>
<dbReference type="RefSeq" id="WP_237608018.1">
    <property type="nucleotide sequence ID" value="NZ_JAIRBB010000004.1"/>
</dbReference>
<evidence type="ECO:0000259" key="2">
    <source>
        <dbReference type="PROSITE" id="PS50983"/>
    </source>
</evidence>
<dbReference type="Gene3D" id="3.40.50.1980">
    <property type="entry name" value="Nitrogenase molybdenum iron protein domain"/>
    <property type="match status" value="2"/>
</dbReference>
<keyword evidence="1" id="KW-0732">Signal</keyword>
<dbReference type="PROSITE" id="PS50983">
    <property type="entry name" value="FE_B12_PBP"/>
    <property type="match status" value="1"/>
</dbReference>
<keyword evidence="3" id="KW-0675">Receptor</keyword>
<name>A0A9X1R4F0_9FLAO</name>
<reference evidence="3" key="1">
    <citation type="submission" date="2021-09" db="EMBL/GenBank/DDBJ databases">
        <title>Genome of Aequorivita sp. strain F64183.</title>
        <authorList>
            <person name="Wang Y."/>
        </authorList>
    </citation>
    <scope>NUCLEOTIDE SEQUENCE</scope>
    <source>
        <strain evidence="3">F64183</strain>
    </source>
</reference>
<dbReference type="Proteomes" id="UP001139462">
    <property type="component" value="Unassembled WGS sequence"/>
</dbReference>
<dbReference type="AlphaFoldDB" id="A0A9X1R4F0"/>
<sequence>MEFIDQLNRVVQLSKTPTRIVSLVPSQTELLVDLGLRDKIVGVTKFCVHPNALRKEKTIVGGTKNVHYKKVRALTPDIVICNKEENTEEIVIELEKIAPVWVSDISNISECIEMINKLGEVFKVSQSALEISSKILSELKAFRAFSEKLPIKKVVYLIWKDPYMAAGRDTFINELLELNRFENLFTDKNSRYPEVREELLRQAETILLSTEPFPFKQKHVSEFQKEFKAEVKLVDGEYFSWYGSRMTKAFEYFKRLHES</sequence>
<organism evidence="3 4">
    <name type="scientific">Aequorivita xiaoshiensis</name>
    <dbReference type="NCBI Taxonomy" id="2874476"/>
    <lineage>
        <taxon>Bacteria</taxon>
        <taxon>Pseudomonadati</taxon>
        <taxon>Bacteroidota</taxon>
        <taxon>Flavobacteriia</taxon>
        <taxon>Flavobacteriales</taxon>
        <taxon>Flavobacteriaceae</taxon>
        <taxon>Aequorivita</taxon>
    </lineage>
</organism>
<gene>
    <name evidence="3" type="ORF">K8344_06955</name>
</gene>
<dbReference type="NCBIfam" id="NF038402">
    <property type="entry name" value="TroA_like"/>
    <property type="match status" value="1"/>
</dbReference>
<dbReference type="SUPFAM" id="SSF53807">
    <property type="entry name" value="Helical backbone' metal receptor"/>
    <property type="match status" value="1"/>
</dbReference>
<dbReference type="PANTHER" id="PTHR30535:SF35">
    <property type="entry name" value="PERIPLASMIC BINDING PROTEIN"/>
    <property type="match status" value="1"/>
</dbReference>